<evidence type="ECO:0000313" key="2">
    <source>
        <dbReference type="Proteomes" id="UP001642464"/>
    </source>
</evidence>
<keyword evidence="2" id="KW-1185">Reference proteome</keyword>
<evidence type="ECO:0000313" key="1">
    <source>
        <dbReference type="EMBL" id="CAK9022749.1"/>
    </source>
</evidence>
<feature type="non-terminal residue" evidence="1">
    <location>
        <position position="184"/>
    </location>
</feature>
<gene>
    <name evidence="1" type="ORF">SCF082_LOCUS15932</name>
</gene>
<dbReference type="Proteomes" id="UP001642464">
    <property type="component" value="Unassembled WGS sequence"/>
</dbReference>
<sequence length="184" mass="20096">MPPKYCPTAEMGDLQMPKLPHLKLCSINEDGHLTIPKAEREKWLSDPVRNPDWRIRLKNFDEVFKPNTSSPNPAPSAAAAEVDLGVERPAEVVKQQADECEVPPALSQEAFEKKYPSAGATFTCNMAGQTITCKFVDGTLWMTSESKTRLVGVQSTNPSPIFMYAGGTWLGDSAKAIGLKSVIS</sequence>
<reference evidence="1 2" key="1">
    <citation type="submission" date="2024-02" db="EMBL/GenBank/DDBJ databases">
        <authorList>
            <person name="Chen Y."/>
            <person name="Shah S."/>
            <person name="Dougan E. K."/>
            <person name="Thang M."/>
            <person name="Chan C."/>
        </authorList>
    </citation>
    <scope>NUCLEOTIDE SEQUENCE [LARGE SCALE GENOMIC DNA]</scope>
</reference>
<organism evidence="1 2">
    <name type="scientific">Durusdinium trenchii</name>
    <dbReference type="NCBI Taxonomy" id="1381693"/>
    <lineage>
        <taxon>Eukaryota</taxon>
        <taxon>Sar</taxon>
        <taxon>Alveolata</taxon>
        <taxon>Dinophyceae</taxon>
        <taxon>Suessiales</taxon>
        <taxon>Symbiodiniaceae</taxon>
        <taxon>Durusdinium</taxon>
    </lineage>
</organism>
<name>A0ABP0K9J5_9DINO</name>
<dbReference type="EMBL" id="CAXAMM010010228">
    <property type="protein sequence ID" value="CAK9022749.1"/>
    <property type="molecule type" value="Genomic_DNA"/>
</dbReference>
<protein>
    <submittedName>
        <fullName evidence="1">Uncharacterized protein</fullName>
    </submittedName>
</protein>
<accession>A0ABP0K9J5</accession>
<proteinExistence type="predicted"/>
<comment type="caution">
    <text evidence="1">The sequence shown here is derived from an EMBL/GenBank/DDBJ whole genome shotgun (WGS) entry which is preliminary data.</text>
</comment>